<evidence type="ECO:0000313" key="5">
    <source>
        <dbReference type="Proteomes" id="UP000182977"/>
    </source>
</evidence>
<dbReference type="InterPro" id="IPR029050">
    <property type="entry name" value="Immunoprotect_excell_Ig-like"/>
</dbReference>
<dbReference type="STRING" id="419479.SAMN04488563_4254"/>
<proteinExistence type="predicted"/>
<evidence type="ECO:0000256" key="1">
    <source>
        <dbReference type="ARBA" id="ARBA00022729"/>
    </source>
</evidence>
<protein>
    <recommendedName>
        <fullName evidence="6">DUF4352 domain-containing protein</fullName>
    </recommendedName>
</protein>
<dbReference type="Proteomes" id="UP000182977">
    <property type="component" value="Chromosome I"/>
</dbReference>
<feature type="signal peptide" evidence="3">
    <location>
        <begin position="1"/>
        <end position="29"/>
    </location>
</feature>
<organism evidence="4 5">
    <name type="scientific">Jiangella alkaliphila</name>
    <dbReference type="NCBI Taxonomy" id="419479"/>
    <lineage>
        <taxon>Bacteria</taxon>
        <taxon>Bacillati</taxon>
        <taxon>Actinomycetota</taxon>
        <taxon>Actinomycetes</taxon>
        <taxon>Jiangellales</taxon>
        <taxon>Jiangellaceae</taxon>
        <taxon>Jiangella</taxon>
    </lineage>
</organism>
<accession>A0A1H2KTK3</accession>
<dbReference type="OrthoDB" id="5189401at2"/>
<evidence type="ECO:0000256" key="3">
    <source>
        <dbReference type="SAM" id="SignalP"/>
    </source>
</evidence>
<keyword evidence="1 3" id="KW-0732">Signal</keyword>
<keyword evidence="5" id="KW-1185">Reference proteome</keyword>
<dbReference type="AlphaFoldDB" id="A0A1H2KTK3"/>
<reference evidence="5" key="1">
    <citation type="submission" date="2016-10" db="EMBL/GenBank/DDBJ databases">
        <authorList>
            <person name="Varghese N."/>
            <person name="Submissions S."/>
        </authorList>
    </citation>
    <scope>NUCLEOTIDE SEQUENCE [LARGE SCALE GENOMIC DNA]</scope>
    <source>
        <strain evidence="5">DSM 45079</strain>
    </source>
</reference>
<evidence type="ECO:0008006" key="6">
    <source>
        <dbReference type="Google" id="ProtNLM"/>
    </source>
</evidence>
<dbReference type="RefSeq" id="WP_046768449.1">
    <property type="nucleotide sequence ID" value="NZ_KQ061226.1"/>
</dbReference>
<gene>
    <name evidence="4" type="ORF">SAMN04488563_4254</name>
</gene>
<dbReference type="Gene3D" id="2.60.40.1240">
    <property type="match status" value="1"/>
</dbReference>
<name>A0A1H2KTK3_9ACTN</name>
<sequence>MARHRRVRRPSRAGLVAMTAVVVAAGAVASRADTWWPETRPFVTEATVGEPVVVEPVQVTVHGARAATVLADGLDDLGSEGVWVAVDVTAAALDRPAAISGMALRDRRGREYAASARATNPMVGGPFDPLVPERGEVVFELPSDALGRLTLVISPDAPGRTVPRAEAELALRVDEAADEPLTPRSRELANAAEAG</sequence>
<dbReference type="EMBL" id="LT629791">
    <property type="protein sequence ID" value="SDU71865.1"/>
    <property type="molecule type" value="Genomic_DNA"/>
</dbReference>
<feature type="chain" id="PRO_5038944993" description="DUF4352 domain-containing protein" evidence="3">
    <location>
        <begin position="30"/>
        <end position="195"/>
    </location>
</feature>
<evidence type="ECO:0000256" key="2">
    <source>
        <dbReference type="SAM" id="MobiDB-lite"/>
    </source>
</evidence>
<evidence type="ECO:0000313" key="4">
    <source>
        <dbReference type="EMBL" id="SDU71865.1"/>
    </source>
</evidence>
<feature type="region of interest" description="Disordered" evidence="2">
    <location>
        <begin position="173"/>
        <end position="195"/>
    </location>
</feature>